<feature type="compositionally biased region" description="Pro residues" evidence="3">
    <location>
        <begin position="188"/>
        <end position="201"/>
    </location>
</feature>
<evidence type="ECO:0000313" key="5">
    <source>
        <dbReference type="EMBL" id="KID81431.1"/>
    </source>
</evidence>
<dbReference type="PRINTS" id="PR01217">
    <property type="entry name" value="PRICHEXTENSN"/>
</dbReference>
<dbReference type="InterPro" id="IPR021109">
    <property type="entry name" value="Peptidase_aspartic_dom_sf"/>
</dbReference>
<sequence>MRYQSITPILFAQYVASATIRPGPRTIPNLDSALRLELGPRQYDEPFPEQLSPGSFSPGPSSFSGPSSPDQSPAGPSFPGSFIPDQSPPSQSGPRPDQSSPNQPFRPEPFQPEPFQLQPIPVETRPDERPSNRPPPADPFSVNPFLVETPQEEKPPTKPAPAEPFPVKPLPEESFPNQPYPGQSSTPNPEPTLPEPTLLPKPEPEPEPVFTFRPTTISKPQPKPTFLPEPEPESPFKSTTTQTLTPEPVFTLKPITTLTLEPEPESSLKSTTTQTLTPEPVFTLKPITTLTLEPEPISESKSTTTSTTSSTTTSTTTSTTSSTPNSVIQPTPKPETKVVVVDVLHSENREMGIPFQPLISMGFGTPSQVITGVLDTSSSDLIIPRAGSVVCRLAKQQCQGSNVALGDYEPSKDSDVRRVANSGFAAVFQNGDAYNGPYISTSVSVGDAKIKAAQVGLAVNGSVSQNSVQYPIFGVGPVDAEQTVDSAKYANLPQKMKDAGLINANLFSVWLNPTPFANGSVVFGGIDNTKFAGQLQTVPMERDNSGKISGFVVRLSSVQLSMSGARGGQRNGRPQNRQSTSIDLGLGRSEGFTAVNTDSPFIVIPSGSMENLARALDTTFSEKDGLGLVNCQLASGDNSLIFGFNQGKTMLSVPLARTVISKEISKTSQSGGCALAIASAGQDNAVNVMGYPFMTAVYTVFDRDSERMMFAQAV</sequence>
<evidence type="ECO:0000256" key="3">
    <source>
        <dbReference type="SAM" id="MobiDB-lite"/>
    </source>
</evidence>
<feature type="compositionally biased region" description="Polar residues" evidence="3">
    <location>
        <begin position="175"/>
        <end position="185"/>
    </location>
</feature>
<evidence type="ECO:0000256" key="2">
    <source>
        <dbReference type="PIRSR" id="PIRSR601461-2"/>
    </source>
</evidence>
<feature type="region of interest" description="Disordered" evidence="3">
    <location>
        <begin position="563"/>
        <end position="583"/>
    </location>
</feature>
<evidence type="ECO:0000313" key="6">
    <source>
        <dbReference type="Proteomes" id="UP000031192"/>
    </source>
</evidence>
<dbReference type="HOGENOM" id="CLU_374310_0_0_1"/>
<dbReference type="PROSITE" id="PS51767">
    <property type="entry name" value="PEPTIDASE_A1"/>
    <property type="match status" value="1"/>
</dbReference>
<dbReference type="PANTHER" id="PTHR47966">
    <property type="entry name" value="BETA-SITE APP-CLEAVING ENZYME, ISOFORM A-RELATED"/>
    <property type="match status" value="1"/>
</dbReference>
<keyword evidence="6" id="KW-1185">Reference proteome</keyword>
<dbReference type="PANTHER" id="PTHR47966:SF51">
    <property type="entry name" value="BETA-SITE APP-CLEAVING ENZYME, ISOFORM A-RELATED"/>
    <property type="match status" value="1"/>
</dbReference>
<dbReference type="SUPFAM" id="SSF50630">
    <property type="entry name" value="Acid proteases"/>
    <property type="match status" value="1"/>
</dbReference>
<feature type="compositionally biased region" description="Pro residues" evidence="3">
    <location>
        <begin position="157"/>
        <end position="169"/>
    </location>
</feature>
<comment type="caution">
    <text evidence="5">The sequence shown here is derived from an EMBL/GenBank/DDBJ whole genome shotgun (WGS) entry which is preliminary data.</text>
</comment>
<feature type="compositionally biased region" description="Low complexity" evidence="3">
    <location>
        <begin position="52"/>
        <end position="69"/>
    </location>
</feature>
<dbReference type="InterPro" id="IPR033121">
    <property type="entry name" value="PEPTIDASE_A1"/>
</dbReference>
<proteinExistence type="inferred from homology"/>
<dbReference type="GO" id="GO:0004190">
    <property type="term" value="F:aspartic-type endopeptidase activity"/>
    <property type="evidence" value="ECO:0007669"/>
    <property type="project" value="InterPro"/>
</dbReference>
<organism evidence="5 6">
    <name type="scientific">Metarhizium guizhouense (strain ARSEF 977)</name>
    <dbReference type="NCBI Taxonomy" id="1276136"/>
    <lineage>
        <taxon>Eukaryota</taxon>
        <taxon>Fungi</taxon>
        <taxon>Dikarya</taxon>
        <taxon>Ascomycota</taxon>
        <taxon>Pezizomycotina</taxon>
        <taxon>Sordariomycetes</taxon>
        <taxon>Hypocreomycetidae</taxon>
        <taxon>Hypocreales</taxon>
        <taxon>Clavicipitaceae</taxon>
        <taxon>Metarhizium</taxon>
    </lineage>
</organism>
<feature type="region of interest" description="Disordered" evidence="3">
    <location>
        <begin position="291"/>
        <end position="332"/>
    </location>
</feature>
<accession>A0A0B4GV99</accession>
<gene>
    <name evidence="5" type="ORF">MGU_11202</name>
</gene>
<evidence type="ECO:0000259" key="4">
    <source>
        <dbReference type="PROSITE" id="PS51767"/>
    </source>
</evidence>
<keyword evidence="2" id="KW-1015">Disulfide bond</keyword>
<feature type="compositionally biased region" description="Polar residues" evidence="3">
    <location>
        <begin position="88"/>
        <end position="100"/>
    </location>
</feature>
<protein>
    <submittedName>
        <fullName evidence="5">Candidapepsin-4</fullName>
    </submittedName>
</protein>
<dbReference type="OrthoDB" id="4941163at2759"/>
<dbReference type="Proteomes" id="UP000031192">
    <property type="component" value="Unassembled WGS sequence"/>
</dbReference>
<dbReference type="Gene3D" id="2.40.70.10">
    <property type="entry name" value="Acid Proteases"/>
    <property type="match status" value="2"/>
</dbReference>
<dbReference type="InterPro" id="IPR001461">
    <property type="entry name" value="Aspartic_peptidase_A1"/>
</dbReference>
<feature type="compositionally biased region" description="Low complexity" evidence="3">
    <location>
        <begin position="302"/>
        <end position="323"/>
    </location>
</feature>
<dbReference type="EMBL" id="AZNH01000147">
    <property type="protein sequence ID" value="KID81431.1"/>
    <property type="molecule type" value="Genomic_DNA"/>
</dbReference>
<dbReference type="AlphaFoldDB" id="A0A0B4GV99"/>
<feature type="domain" description="Peptidase A1" evidence="4">
    <location>
        <begin position="357"/>
        <end position="711"/>
    </location>
</feature>
<feature type="disulfide bond" evidence="2">
    <location>
        <begin position="631"/>
        <end position="673"/>
    </location>
</feature>
<name>A0A0B4GV99_METGA</name>
<reference evidence="5 6" key="1">
    <citation type="journal article" date="2014" name="Proc. Natl. Acad. Sci. U.S.A.">
        <title>Trajectory and genomic determinants of fungal-pathogen speciation and host adaptation.</title>
        <authorList>
            <person name="Hu X."/>
            <person name="Xiao G."/>
            <person name="Zheng P."/>
            <person name="Shang Y."/>
            <person name="Su Y."/>
            <person name="Zhang X."/>
            <person name="Liu X."/>
            <person name="Zhan S."/>
            <person name="St Leger R.J."/>
            <person name="Wang C."/>
        </authorList>
    </citation>
    <scope>NUCLEOTIDE SEQUENCE [LARGE SCALE GENOMIC DNA]</scope>
    <source>
        <strain evidence="5 6">ARSEF 977</strain>
    </source>
</reference>
<dbReference type="Pfam" id="PF00026">
    <property type="entry name" value="Asp"/>
    <property type="match status" value="1"/>
</dbReference>
<evidence type="ECO:0000256" key="1">
    <source>
        <dbReference type="ARBA" id="ARBA00007447"/>
    </source>
</evidence>
<feature type="region of interest" description="Disordered" evidence="3">
    <location>
        <begin position="43"/>
        <end position="243"/>
    </location>
</feature>
<dbReference type="GO" id="GO:0006508">
    <property type="term" value="P:proteolysis"/>
    <property type="evidence" value="ECO:0007669"/>
    <property type="project" value="InterPro"/>
</dbReference>
<comment type="similarity">
    <text evidence="1">Belongs to the peptidase A1 family.</text>
</comment>